<protein>
    <recommendedName>
        <fullName evidence="4">Serotype-specific glucosyl transferase</fullName>
    </recommendedName>
</protein>
<evidence type="ECO:0000313" key="3">
    <source>
        <dbReference type="Proteomes" id="UP000193785"/>
    </source>
</evidence>
<accession>A0ABX3UV36</accession>
<organism evidence="2 3">
    <name type="scientific">Pantoea septica</name>
    <dbReference type="NCBI Taxonomy" id="472695"/>
    <lineage>
        <taxon>Bacteria</taxon>
        <taxon>Pseudomonadati</taxon>
        <taxon>Pseudomonadota</taxon>
        <taxon>Gammaproteobacteria</taxon>
        <taxon>Enterobacterales</taxon>
        <taxon>Erwiniaceae</taxon>
        <taxon>Pantoea</taxon>
    </lineage>
</organism>
<dbReference type="Proteomes" id="UP000193785">
    <property type="component" value="Unassembled WGS sequence"/>
</dbReference>
<evidence type="ECO:0000313" key="2">
    <source>
        <dbReference type="EMBL" id="ORN01960.1"/>
    </source>
</evidence>
<evidence type="ECO:0008006" key="4">
    <source>
        <dbReference type="Google" id="ProtNLM"/>
    </source>
</evidence>
<dbReference type="EMBL" id="MLJJ01000006">
    <property type="protein sequence ID" value="ORN01960.1"/>
    <property type="molecule type" value="Genomic_DNA"/>
</dbReference>
<sequence>MVKEEGSLSAVTVVGLMLLAFALLVLRRPDIVIHAQPWAEDGKIWMAGIYNEGFWSSLLLPQNGYYQTISRIAYGISLAFGLEHAALGANLIALLIRCCFVGFILSSRMNFIPVAYRLAAAAYFVLMPNLSEGFVNITNSHWYLSMYLVAVVMAEMPESRAWKIHDYGLLILSSLSGPFVVFIAPCLLIKRIHERGGILNAIKGMNTFDFIMASCCVIQIAAILLSPETARSSAPLGASLGVLIKIVSYRIIAGTFFPNEAISFIPLNKWLCLALFLLFIIPAVYYFFRAGWRYKIAIIFPTLMIGFALTKPMMSITDPQWPVFFGPGNGERYFFVTNFAFFCFVLFMISKAGKASKVALPVLCLLTLLLVSRDFRMEPYADVGFAKDISEFNSLPEGQVKDIHINPPGWIMTLHKK</sequence>
<keyword evidence="1" id="KW-0812">Transmembrane</keyword>
<feature type="transmembrane region" description="Helical" evidence="1">
    <location>
        <begin position="167"/>
        <end position="189"/>
    </location>
</feature>
<feature type="transmembrane region" description="Helical" evidence="1">
    <location>
        <begin position="294"/>
        <end position="312"/>
    </location>
</feature>
<name>A0ABX3UV36_9GAMM</name>
<feature type="transmembrane region" description="Helical" evidence="1">
    <location>
        <begin position="6"/>
        <end position="26"/>
    </location>
</feature>
<keyword evidence="1" id="KW-1133">Transmembrane helix</keyword>
<keyword evidence="3" id="KW-1185">Reference proteome</keyword>
<feature type="transmembrane region" description="Helical" evidence="1">
    <location>
        <begin position="210"/>
        <end position="226"/>
    </location>
</feature>
<feature type="transmembrane region" description="Helical" evidence="1">
    <location>
        <begin position="333"/>
        <end position="349"/>
    </location>
</feature>
<keyword evidence="1" id="KW-0472">Membrane</keyword>
<gene>
    <name evidence="2" type="ORF">HA46_04820</name>
</gene>
<reference evidence="2 3" key="1">
    <citation type="journal article" date="2017" name="Antonie Van Leeuwenhoek">
        <title>Phylogenomic resolution of the bacterial genus Pantoea and its relationship with Erwinia and Tatumella.</title>
        <authorList>
            <person name="Palmer M."/>
            <person name="Steenkamp E.T."/>
            <person name="Coetzee M.P."/>
            <person name="Chan W.Y."/>
            <person name="van Zyl E."/>
            <person name="De Maayer P."/>
            <person name="Coutinho T.A."/>
            <person name="Blom J."/>
            <person name="Smits T.H."/>
            <person name="Duffy B."/>
            <person name="Venter S.N."/>
        </authorList>
    </citation>
    <scope>NUCLEOTIDE SEQUENCE [LARGE SCALE GENOMIC DNA]</scope>
    <source>
        <strain evidence="2 3">LMG 5345</strain>
    </source>
</reference>
<dbReference type="RefSeq" id="WP_084882399.1">
    <property type="nucleotide sequence ID" value="NZ_MLJJ01000006.1"/>
</dbReference>
<proteinExistence type="predicted"/>
<comment type="caution">
    <text evidence="2">The sequence shown here is derived from an EMBL/GenBank/DDBJ whole genome shotgun (WGS) entry which is preliminary data.</text>
</comment>
<feature type="transmembrane region" description="Helical" evidence="1">
    <location>
        <begin position="85"/>
        <end position="105"/>
    </location>
</feature>
<evidence type="ECO:0000256" key="1">
    <source>
        <dbReference type="SAM" id="Phobius"/>
    </source>
</evidence>
<feature type="transmembrane region" description="Helical" evidence="1">
    <location>
        <begin position="111"/>
        <end position="130"/>
    </location>
</feature>
<feature type="transmembrane region" description="Helical" evidence="1">
    <location>
        <begin position="270"/>
        <end position="288"/>
    </location>
</feature>